<keyword evidence="2" id="KW-0805">Transcription regulation</keyword>
<gene>
    <name evidence="6" type="ORF">ED208_00225</name>
</gene>
<dbReference type="EC" id="2.7.7.6" evidence="6"/>
<dbReference type="InterPro" id="IPR014284">
    <property type="entry name" value="RNA_pol_sigma-70_dom"/>
</dbReference>
<comment type="similarity">
    <text evidence="1">Belongs to the sigma-70 factor family. ECF subfamily.</text>
</comment>
<dbReference type="InParanoid" id="A0A3N0VJR4"/>
<keyword evidence="6" id="KW-0548">Nucleotidyltransferase</keyword>
<keyword evidence="4" id="KW-0804">Transcription</keyword>
<comment type="caution">
    <text evidence="6">The sequence shown here is derived from an EMBL/GenBank/DDBJ whole genome shotgun (WGS) entry which is preliminary data.</text>
</comment>
<proteinExistence type="inferred from homology"/>
<evidence type="ECO:0000313" key="6">
    <source>
        <dbReference type="EMBL" id="ROH93002.1"/>
    </source>
</evidence>
<dbReference type="GO" id="GO:0016987">
    <property type="term" value="F:sigma factor activity"/>
    <property type="evidence" value="ECO:0007669"/>
    <property type="project" value="UniProtKB-KW"/>
</dbReference>
<organism evidence="6 7">
    <name type="scientific">Stagnimonas aquatica</name>
    <dbReference type="NCBI Taxonomy" id="2689987"/>
    <lineage>
        <taxon>Bacteria</taxon>
        <taxon>Pseudomonadati</taxon>
        <taxon>Pseudomonadota</taxon>
        <taxon>Gammaproteobacteria</taxon>
        <taxon>Nevskiales</taxon>
        <taxon>Nevskiaceae</taxon>
        <taxon>Stagnimonas</taxon>
    </lineage>
</organism>
<dbReference type="InterPro" id="IPR013324">
    <property type="entry name" value="RNA_pol_sigma_r3/r4-like"/>
</dbReference>
<evidence type="ECO:0000256" key="2">
    <source>
        <dbReference type="ARBA" id="ARBA00023015"/>
    </source>
</evidence>
<protein>
    <submittedName>
        <fullName evidence="6">RNA polymerase sigma factor</fullName>
        <ecNumber evidence="6">2.7.7.6</ecNumber>
    </submittedName>
</protein>
<evidence type="ECO:0000259" key="5">
    <source>
        <dbReference type="Pfam" id="PF08281"/>
    </source>
</evidence>
<accession>A0A3N0VJR4</accession>
<dbReference type="Proteomes" id="UP000282106">
    <property type="component" value="Unassembled WGS sequence"/>
</dbReference>
<dbReference type="GO" id="GO:0003899">
    <property type="term" value="F:DNA-directed RNA polymerase activity"/>
    <property type="evidence" value="ECO:0007669"/>
    <property type="project" value="UniProtKB-EC"/>
</dbReference>
<dbReference type="PANTHER" id="PTHR43133">
    <property type="entry name" value="RNA POLYMERASE ECF-TYPE SIGMA FACTO"/>
    <property type="match status" value="1"/>
</dbReference>
<dbReference type="PANTHER" id="PTHR43133:SF64">
    <property type="entry name" value="ECF SIGMA FACTOR"/>
    <property type="match status" value="1"/>
</dbReference>
<dbReference type="AlphaFoldDB" id="A0A3N0VJR4"/>
<evidence type="ECO:0000256" key="3">
    <source>
        <dbReference type="ARBA" id="ARBA00023082"/>
    </source>
</evidence>
<dbReference type="InterPro" id="IPR036388">
    <property type="entry name" value="WH-like_DNA-bd_sf"/>
</dbReference>
<reference evidence="6 7" key="1">
    <citation type="submission" date="2018-10" db="EMBL/GenBank/DDBJ databases">
        <authorList>
            <person name="Chen W.-M."/>
        </authorList>
    </citation>
    <scope>NUCLEOTIDE SEQUENCE [LARGE SCALE GENOMIC DNA]</scope>
    <source>
        <strain evidence="6 7">THS-13</strain>
    </source>
</reference>
<dbReference type="NCBIfam" id="NF006550">
    <property type="entry name" value="PRK09047.1"/>
    <property type="match status" value="1"/>
</dbReference>
<evidence type="ECO:0000256" key="4">
    <source>
        <dbReference type="ARBA" id="ARBA00023163"/>
    </source>
</evidence>
<dbReference type="RefSeq" id="WP_123209854.1">
    <property type="nucleotide sequence ID" value="NZ_RJVO01000001.1"/>
</dbReference>
<evidence type="ECO:0000256" key="1">
    <source>
        <dbReference type="ARBA" id="ARBA00010641"/>
    </source>
</evidence>
<keyword evidence="6" id="KW-0808">Transferase</keyword>
<dbReference type="NCBIfam" id="TIGR02937">
    <property type="entry name" value="sigma70-ECF"/>
    <property type="match status" value="1"/>
</dbReference>
<dbReference type="SUPFAM" id="SSF88659">
    <property type="entry name" value="Sigma3 and sigma4 domains of RNA polymerase sigma factors"/>
    <property type="match status" value="1"/>
</dbReference>
<name>A0A3N0VJR4_9GAMM</name>
<dbReference type="InterPro" id="IPR013249">
    <property type="entry name" value="RNA_pol_sigma70_r4_t2"/>
</dbReference>
<dbReference type="InterPro" id="IPR013325">
    <property type="entry name" value="RNA_pol_sigma_r2"/>
</dbReference>
<dbReference type="Gene3D" id="1.10.10.10">
    <property type="entry name" value="Winged helix-like DNA-binding domain superfamily/Winged helix DNA-binding domain"/>
    <property type="match status" value="1"/>
</dbReference>
<dbReference type="GO" id="GO:0003677">
    <property type="term" value="F:DNA binding"/>
    <property type="evidence" value="ECO:0007669"/>
    <property type="project" value="InterPro"/>
</dbReference>
<evidence type="ECO:0000313" key="7">
    <source>
        <dbReference type="Proteomes" id="UP000282106"/>
    </source>
</evidence>
<dbReference type="CDD" id="cd06171">
    <property type="entry name" value="Sigma70_r4"/>
    <property type="match status" value="1"/>
</dbReference>
<dbReference type="SUPFAM" id="SSF88946">
    <property type="entry name" value="Sigma2 domain of RNA polymerase sigma factors"/>
    <property type="match status" value="1"/>
</dbReference>
<feature type="domain" description="RNA polymerase sigma factor 70 region 4 type 2" evidence="5">
    <location>
        <begin position="127"/>
        <end position="173"/>
    </location>
</feature>
<dbReference type="Gene3D" id="1.10.1740.10">
    <property type="match status" value="1"/>
</dbReference>
<keyword evidence="7" id="KW-1185">Reference proteome</keyword>
<dbReference type="InterPro" id="IPR039425">
    <property type="entry name" value="RNA_pol_sigma-70-like"/>
</dbReference>
<dbReference type="GO" id="GO:0006352">
    <property type="term" value="P:DNA-templated transcription initiation"/>
    <property type="evidence" value="ECO:0007669"/>
    <property type="project" value="InterPro"/>
</dbReference>
<sequence>MAEGGTPEGLNAFLLQAQARALRVAEIATRSRDDALDVVQDAMLHLARAYGRRPPEEWAPLFHRILENKIRDWQRRQGVRNRFFFWRSERDDEEDSPSVEERAPDLAIPDSTERLMQDEAMARLKIALAELPERQRQAFVLRVWDGLSTEETAQVMGCSDGSVKTHLARALSNLRGKLGDAWSN</sequence>
<keyword evidence="3" id="KW-0731">Sigma factor</keyword>
<dbReference type="EMBL" id="RJVO01000001">
    <property type="protein sequence ID" value="ROH93002.1"/>
    <property type="molecule type" value="Genomic_DNA"/>
</dbReference>
<dbReference type="Pfam" id="PF08281">
    <property type="entry name" value="Sigma70_r4_2"/>
    <property type="match status" value="1"/>
</dbReference>